<evidence type="ECO:0000256" key="1">
    <source>
        <dbReference type="SAM" id="SignalP"/>
    </source>
</evidence>
<name>A0A023G1B1_AMBTT</name>
<feature type="chain" id="PRO_5001517923" evidence="1">
    <location>
        <begin position="21"/>
        <end position="93"/>
    </location>
</feature>
<accession>A0A023G1B1</accession>
<dbReference type="EMBL" id="GBBM01007884">
    <property type="protein sequence ID" value="JAC27534.1"/>
    <property type="molecule type" value="mRNA"/>
</dbReference>
<reference evidence="2" key="1">
    <citation type="submission" date="2014-03" db="EMBL/GenBank/DDBJ databases">
        <title>The sialotranscriptome of Amblyomma triste, Amblyomma parvum and Amblyomma cajennense ticks, uncovered by 454-based RNA-seq.</title>
        <authorList>
            <person name="Garcia G.R."/>
            <person name="Gardinassi L.G."/>
            <person name="Ribeiro J.M."/>
            <person name="Anatriello E."/>
            <person name="Ferreira B.R."/>
            <person name="Moreira H.N."/>
            <person name="Mafra C."/>
            <person name="Olegario M.M."/>
            <person name="Szabo P.J."/>
            <person name="Miranda-Santos I.K."/>
            <person name="Maruyama S.R."/>
        </authorList>
    </citation>
    <scope>NUCLEOTIDE SEQUENCE</scope>
    <source>
        <strain evidence="2">Mato Grasso do Sul</strain>
        <tissue evidence="2">Salivary glands</tissue>
    </source>
</reference>
<evidence type="ECO:0000313" key="2">
    <source>
        <dbReference type="EMBL" id="JAC27534.1"/>
    </source>
</evidence>
<proteinExistence type="evidence at transcript level"/>
<feature type="signal peptide" evidence="1">
    <location>
        <begin position="1"/>
        <end position="20"/>
    </location>
</feature>
<protein>
    <submittedName>
        <fullName evidence="2">Putative secreted protein</fullName>
    </submittedName>
</protein>
<dbReference type="AlphaFoldDB" id="A0A023G1B1"/>
<organism evidence="2">
    <name type="scientific">Amblyomma triste</name>
    <name type="common">Neotropical tick</name>
    <dbReference type="NCBI Taxonomy" id="251400"/>
    <lineage>
        <taxon>Eukaryota</taxon>
        <taxon>Metazoa</taxon>
        <taxon>Ecdysozoa</taxon>
        <taxon>Arthropoda</taxon>
        <taxon>Chelicerata</taxon>
        <taxon>Arachnida</taxon>
        <taxon>Acari</taxon>
        <taxon>Parasitiformes</taxon>
        <taxon>Ixodida</taxon>
        <taxon>Ixodoidea</taxon>
        <taxon>Ixodidae</taxon>
        <taxon>Amblyomminae</taxon>
        <taxon>Amblyomma</taxon>
    </lineage>
</organism>
<keyword evidence="1" id="KW-0732">Signal</keyword>
<sequence>MNSAALFLLPSLLFVAFVEAGNTGPGFGSQLNCLATCNPRRPVPNCRPNCGCYRERDSPWYGMCLSPYGPFPYGVNPKYLGPIRHQMLIVQGR</sequence>